<gene>
    <name evidence="1" type="ORF">LX83_003439</name>
</gene>
<evidence type="ECO:0000313" key="1">
    <source>
        <dbReference type="EMBL" id="MCP2166571.1"/>
    </source>
</evidence>
<sequence>MPLRSVFIVLDDTYLGGSDPGPVPLLREFERLSKNRINPCHTRGRPSCATYQYVAADRVDQHEIVFR</sequence>
<dbReference type="EMBL" id="JAMTCK010000007">
    <property type="protein sequence ID" value="MCP2166571.1"/>
    <property type="molecule type" value="Genomic_DNA"/>
</dbReference>
<dbReference type="AlphaFoldDB" id="A0AAE3GE19"/>
<name>A0AAE3GE19_9PSEU</name>
<protein>
    <submittedName>
        <fullName evidence="1">Uncharacterized protein</fullName>
    </submittedName>
</protein>
<evidence type="ECO:0000313" key="2">
    <source>
        <dbReference type="Proteomes" id="UP001206128"/>
    </source>
</evidence>
<accession>A0AAE3GE19</accession>
<comment type="caution">
    <text evidence="1">The sequence shown here is derived from an EMBL/GenBank/DDBJ whole genome shotgun (WGS) entry which is preliminary data.</text>
</comment>
<organism evidence="1 2">
    <name type="scientific">Goodfellowiella coeruleoviolacea</name>
    <dbReference type="NCBI Taxonomy" id="334858"/>
    <lineage>
        <taxon>Bacteria</taxon>
        <taxon>Bacillati</taxon>
        <taxon>Actinomycetota</taxon>
        <taxon>Actinomycetes</taxon>
        <taxon>Pseudonocardiales</taxon>
        <taxon>Pseudonocardiaceae</taxon>
        <taxon>Goodfellowiella</taxon>
    </lineage>
</organism>
<proteinExistence type="predicted"/>
<keyword evidence="2" id="KW-1185">Reference proteome</keyword>
<dbReference type="Proteomes" id="UP001206128">
    <property type="component" value="Unassembled WGS sequence"/>
</dbReference>
<reference evidence="1" key="1">
    <citation type="submission" date="2022-06" db="EMBL/GenBank/DDBJ databases">
        <title>Genomic Encyclopedia of Archaeal and Bacterial Type Strains, Phase II (KMG-II): from individual species to whole genera.</title>
        <authorList>
            <person name="Goeker M."/>
        </authorList>
    </citation>
    <scope>NUCLEOTIDE SEQUENCE</scope>
    <source>
        <strain evidence="1">DSM 43935</strain>
    </source>
</reference>